<organism evidence="1 2">
    <name type="scientific">Pistacia integerrima</name>
    <dbReference type="NCBI Taxonomy" id="434235"/>
    <lineage>
        <taxon>Eukaryota</taxon>
        <taxon>Viridiplantae</taxon>
        <taxon>Streptophyta</taxon>
        <taxon>Embryophyta</taxon>
        <taxon>Tracheophyta</taxon>
        <taxon>Spermatophyta</taxon>
        <taxon>Magnoliopsida</taxon>
        <taxon>eudicotyledons</taxon>
        <taxon>Gunneridae</taxon>
        <taxon>Pentapetalae</taxon>
        <taxon>rosids</taxon>
        <taxon>malvids</taxon>
        <taxon>Sapindales</taxon>
        <taxon>Anacardiaceae</taxon>
        <taxon>Pistacia</taxon>
    </lineage>
</organism>
<gene>
    <name evidence="1" type="ORF">Pint_26744</name>
</gene>
<keyword evidence="2" id="KW-1185">Reference proteome</keyword>
<evidence type="ECO:0000313" key="2">
    <source>
        <dbReference type="Proteomes" id="UP001163603"/>
    </source>
</evidence>
<accession>A0ACC0YQ31</accession>
<proteinExistence type="predicted"/>
<protein>
    <submittedName>
        <fullName evidence="1">Uncharacterized protein</fullName>
    </submittedName>
</protein>
<name>A0ACC0YQ31_9ROSI</name>
<comment type="caution">
    <text evidence="1">The sequence shown here is derived from an EMBL/GenBank/DDBJ whole genome shotgun (WGS) entry which is preliminary data.</text>
</comment>
<dbReference type="Proteomes" id="UP001163603">
    <property type="component" value="Chromosome 5"/>
</dbReference>
<evidence type="ECO:0000313" key="1">
    <source>
        <dbReference type="EMBL" id="KAJ0039805.1"/>
    </source>
</evidence>
<sequence>MDEKKPYEILDSWSPHSEIYKPPIRRDYSTYIGCKVLAHHEHRKRMDWARLSPNSEVRLFSKKRRLA</sequence>
<dbReference type="EMBL" id="CM047740">
    <property type="protein sequence ID" value="KAJ0039805.1"/>
    <property type="molecule type" value="Genomic_DNA"/>
</dbReference>
<reference evidence="2" key="1">
    <citation type="journal article" date="2023" name="G3 (Bethesda)">
        <title>Genome assembly and association tests identify interacting loci associated with vigor, precocity, and sex in interspecific pistachio rootstocks.</title>
        <authorList>
            <person name="Palmer W."/>
            <person name="Jacygrad E."/>
            <person name="Sagayaradj S."/>
            <person name="Cavanaugh K."/>
            <person name="Han R."/>
            <person name="Bertier L."/>
            <person name="Beede B."/>
            <person name="Kafkas S."/>
            <person name="Golino D."/>
            <person name="Preece J."/>
            <person name="Michelmore R."/>
        </authorList>
    </citation>
    <scope>NUCLEOTIDE SEQUENCE [LARGE SCALE GENOMIC DNA]</scope>
</reference>